<protein>
    <submittedName>
        <fullName evidence="1">Uncharacterized protein</fullName>
    </submittedName>
</protein>
<proteinExistence type="predicted"/>
<comment type="caution">
    <text evidence="1">The sequence shown here is derived from an EMBL/GenBank/DDBJ whole genome shotgun (WGS) entry which is preliminary data.</text>
</comment>
<dbReference type="EMBL" id="CASHTH010002809">
    <property type="protein sequence ID" value="CAI8035572.1"/>
    <property type="molecule type" value="Genomic_DNA"/>
</dbReference>
<sequence length="74" mass="8465">YSCNTFSTEAKSSHRERTVPCLLAQWHSFCLLCVVVLDPILCEALHHKTSFVCEELTWAELLERSVMLYSCSVV</sequence>
<name>A0AA35SUJ1_GEOBA</name>
<gene>
    <name evidence="1" type="ORF">GBAR_LOCUS19933</name>
</gene>
<feature type="non-terminal residue" evidence="1">
    <location>
        <position position="1"/>
    </location>
</feature>
<dbReference type="AlphaFoldDB" id="A0AA35SUJ1"/>
<keyword evidence="2" id="KW-1185">Reference proteome</keyword>
<accession>A0AA35SUJ1</accession>
<dbReference type="Proteomes" id="UP001174909">
    <property type="component" value="Unassembled WGS sequence"/>
</dbReference>
<reference evidence="1" key="1">
    <citation type="submission" date="2023-03" db="EMBL/GenBank/DDBJ databases">
        <authorList>
            <person name="Steffen K."/>
            <person name="Cardenas P."/>
        </authorList>
    </citation>
    <scope>NUCLEOTIDE SEQUENCE</scope>
</reference>
<evidence type="ECO:0000313" key="1">
    <source>
        <dbReference type="EMBL" id="CAI8035572.1"/>
    </source>
</evidence>
<evidence type="ECO:0000313" key="2">
    <source>
        <dbReference type="Proteomes" id="UP001174909"/>
    </source>
</evidence>
<organism evidence="1 2">
    <name type="scientific">Geodia barretti</name>
    <name type="common">Barrett's horny sponge</name>
    <dbReference type="NCBI Taxonomy" id="519541"/>
    <lineage>
        <taxon>Eukaryota</taxon>
        <taxon>Metazoa</taxon>
        <taxon>Porifera</taxon>
        <taxon>Demospongiae</taxon>
        <taxon>Heteroscleromorpha</taxon>
        <taxon>Tetractinellida</taxon>
        <taxon>Astrophorina</taxon>
        <taxon>Geodiidae</taxon>
        <taxon>Geodia</taxon>
    </lineage>
</organism>